<dbReference type="Proteomes" id="UP000231791">
    <property type="component" value="Chromosome"/>
</dbReference>
<sequence length="256" mass="26097">MRNSDLSSSRGAMRHQIAAETLRARSGAALPGLLLTALALGALGQLGSVYAETELAANAVDASHRVVNLAASATLFSSLFGALLVTGEFKSGSIGRSVLYAPGRGAVVGAKLLVAGLVGLLYGLVSVLCSLAVGAAAFASKDVSLVLDGRTWQLAAAVVGVCALAGPWGAAIGFVVRNQLIAVIGLVMWGTLGQLMVLGQFPQVGRFLPDGAQLAVLGDRLTLPSALDAPYGLLLLVAWGAALALLAHRTFTRRDV</sequence>
<evidence type="ECO:0000313" key="1">
    <source>
        <dbReference type="EMBL" id="ATZ25818.1"/>
    </source>
</evidence>
<protein>
    <submittedName>
        <fullName evidence="1">ABC-2 family transporter protein</fullName>
    </submittedName>
</protein>
<dbReference type="RefSeq" id="WP_234333365.1">
    <property type="nucleotide sequence ID" value="NZ_CP024985.1"/>
</dbReference>
<keyword evidence="2" id="KW-1185">Reference proteome</keyword>
<name>A0A2K8PH77_STRLA</name>
<proteinExistence type="predicted"/>
<dbReference type="KEGG" id="slx:SLAV_19970"/>
<dbReference type="AlphaFoldDB" id="A0A2K8PH77"/>
<dbReference type="EMBL" id="CP024985">
    <property type="protein sequence ID" value="ATZ25818.1"/>
    <property type="molecule type" value="Genomic_DNA"/>
</dbReference>
<evidence type="ECO:0000313" key="2">
    <source>
        <dbReference type="Proteomes" id="UP000231791"/>
    </source>
</evidence>
<accession>A0A2K8PH77</accession>
<reference evidence="1 2" key="1">
    <citation type="submission" date="2017-11" db="EMBL/GenBank/DDBJ databases">
        <title>Complete genome sequence of Streptomyces lavendulae subsp. lavendulae CCM 3239 (formerly 'Streptomyces aureofaciens CCM 3239'), the producer of the angucycline-type antibiotic auricin.</title>
        <authorList>
            <person name="Busche T."/>
            <person name="Novakova R."/>
            <person name="Al'Dilaimi A."/>
            <person name="Homerova D."/>
            <person name="Feckova L."/>
            <person name="Rezuchova B."/>
            <person name="Mingyar E."/>
            <person name="Csolleiova D."/>
            <person name="Bekeova C."/>
            <person name="Winkler A."/>
            <person name="Sevcikova B."/>
            <person name="Kalinowski J."/>
            <person name="Kormanec J."/>
            <person name="Ruckert C."/>
        </authorList>
    </citation>
    <scope>NUCLEOTIDE SEQUENCE [LARGE SCALE GENOMIC DNA]</scope>
    <source>
        <strain evidence="1 2">CCM 3239</strain>
    </source>
</reference>
<dbReference type="GeneID" id="49385029"/>
<organism evidence="1 2">
    <name type="scientific">Streptomyces lavendulae subsp. lavendulae</name>
    <dbReference type="NCBI Taxonomy" id="58340"/>
    <lineage>
        <taxon>Bacteria</taxon>
        <taxon>Bacillati</taxon>
        <taxon>Actinomycetota</taxon>
        <taxon>Actinomycetes</taxon>
        <taxon>Kitasatosporales</taxon>
        <taxon>Streptomycetaceae</taxon>
        <taxon>Streptomyces</taxon>
    </lineage>
</organism>
<gene>
    <name evidence="1" type="ORF">SLAV_19970</name>
</gene>